<dbReference type="Gene3D" id="3.90.550.10">
    <property type="entry name" value="Spore Coat Polysaccharide Biosynthesis Protein SpsA, Chain A"/>
    <property type="match status" value="1"/>
</dbReference>
<dbReference type="AlphaFoldDB" id="A0A1I5UXR0"/>
<dbReference type="STRING" id="82801.SAMN04488506_0247"/>
<dbReference type="GO" id="GO:0046872">
    <property type="term" value="F:metal ion binding"/>
    <property type="evidence" value="ECO:0007669"/>
    <property type="project" value="UniProtKB-KW"/>
</dbReference>
<dbReference type="Proteomes" id="UP000199136">
    <property type="component" value="Unassembled WGS sequence"/>
</dbReference>
<keyword evidence="5" id="KW-1185">Reference proteome</keyword>
<dbReference type="GO" id="GO:0016757">
    <property type="term" value="F:glycosyltransferase activity"/>
    <property type="evidence" value="ECO:0007669"/>
    <property type="project" value="UniProtKB-KW"/>
</dbReference>
<evidence type="ECO:0000313" key="5">
    <source>
        <dbReference type="Proteomes" id="UP000199136"/>
    </source>
</evidence>
<accession>A0A1I5UXR0</accession>
<dbReference type="EMBL" id="FOXW01000001">
    <property type="protein sequence ID" value="SFQ00010.1"/>
    <property type="molecule type" value="Genomic_DNA"/>
</dbReference>
<evidence type="ECO:0000313" key="4">
    <source>
        <dbReference type="EMBL" id="SFQ00010.1"/>
    </source>
</evidence>
<dbReference type="InterPro" id="IPR002495">
    <property type="entry name" value="Glyco_trans_8"/>
</dbReference>
<dbReference type="PANTHER" id="PTHR13778">
    <property type="entry name" value="GLYCOSYLTRANSFERASE 8 DOMAIN-CONTAINING PROTEIN"/>
    <property type="match status" value="1"/>
</dbReference>
<dbReference type="InterPro" id="IPR029044">
    <property type="entry name" value="Nucleotide-diphossugar_trans"/>
</dbReference>
<reference evidence="4 5" key="1">
    <citation type="submission" date="2016-10" db="EMBL/GenBank/DDBJ databases">
        <authorList>
            <person name="de Groot N.N."/>
        </authorList>
    </citation>
    <scope>NUCLEOTIDE SEQUENCE [LARGE SCALE GENOMIC DNA]</scope>
    <source>
        <strain evidence="4 5">DSM 20581</strain>
    </source>
</reference>
<gene>
    <name evidence="4" type="ORF">SAMN04488506_0247</name>
</gene>
<dbReference type="PANTHER" id="PTHR13778:SF47">
    <property type="entry name" value="LIPOPOLYSACCHARIDE 1,3-GALACTOSYLTRANSFERASE"/>
    <property type="match status" value="1"/>
</dbReference>
<evidence type="ECO:0000256" key="2">
    <source>
        <dbReference type="ARBA" id="ARBA00022679"/>
    </source>
</evidence>
<dbReference type="SUPFAM" id="SSF53448">
    <property type="entry name" value="Nucleotide-diphospho-sugar transferases"/>
    <property type="match status" value="1"/>
</dbReference>
<dbReference type="InterPro" id="IPR050748">
    <property type="entry name" value="Glycosyltrans_8_dom-fam"/>
</dbReference>
<sequence length="284" mass="34066">MNVLVTCNENYIPPLKTMLWSLFKSNKGEQFTIYFMHNNMAENRLEELDLFIKRNGQEFYPIDGSGLFEEETTVNRYYSIEMYYRLLAPFVLPDEVDRILYLDPDIINLNPVSDFYHQDFKGNLFVATTHDYLTKWIQPINNIRLNTLESKGYFNTGILLMNLPAIRLSKTKEDIFSGIELNKNRLLLPDQDVFNHLYWDSILEADWRIYNLDPRYYSKANVVFPKDYNLEWVEEKVVFIHYCGKQKPWNKKEAYKYKLGHYYDQYEQEHLQGFPQSLDFVLEE</sequence>
<protein>
    <submittedName>
        <fullName evidence="4">Lipopolysaccharide biosynthesis protein, LPS:glycosyltransferase</fullName>
    </submittedName>
</protein>
<dbReference type="RefSeq" id="WP_177192456.1">
    <property type="nucleotide sequence ID" value="NZ_FOXW01000001.1"/>
</dbReference>
<dbReference type="CDD" id="cd04194">
    <property type="entry name" value="GT8_A4GalT_like"/>
    <property type="match status" value="1"/>
</dbReference>
<keyword evidence="1" id="KW-0328">Glycosyltransferase</keyword>
<proteinExistence type="predicted"/>
<dbReference type="Pfam" id="PF01501">
    <property type="entry name" value="Glyco_transf_8"/>
    <property type="match status" value="1"/>
</dbReference>
<keyword evidence="3" id="KW-0479">Metal-binding</keyword>
<keyword evidence="2 4" id="KW-0808">Transferase</keyword>
<organism evidence="4 5">
    <name type="scientific">Desemzia incerta</name>
    <dbReference type="NCBI Taxonomy" id="82801"/>
    <lineage>
        <taxon>Bacteria</taxon>
        <taxon>Bacillati</taxon>
        <taxon>Bacillota</taxon>
        <taxon>Bacilli</taxon>
        <taxon>Lactobacillales</taxon>
        <taxon>Carnobacteriaceae</taxon>
        <taxon>Desemzia</taxon>
    </lineage>
</organism>
<name>A0A1I5UXR0_9LACT</name>
<evidence type="ECO:0000256" key="1">
    <source>
        <dbReference type="ARBA" id="ARBA00022676"/>
    </source>
</evidence>
<evidence type="ECO:0000256" key="3">
    <source>
        <dbReference type="ARBA" id="ARBA00022723"/>
    </source>
</evidence>